<comment type="caution">
    <text evidence="1">The sequence shown here is derived from an EMBL/GenBank/DDBJ whole genome shotgun (WGS) entry which is preliminary data.</text>
</comment>
<proteinExistence type="predicted"/>
<evidence type="ECO:0000313" key="1">
    <source>
        <dbReference type="EMBL" id="MCD7452674.1"/>
    </source>
</evidence>
<sequence>MVRRISSQGRELRVSGGTWEIVVKTSYSSDVYGRKEIKTRELTTSSGTQNEGRDFNWRRKIRKKKVKMELMDTVSFSINQLKANESVMVKRKRPQQEVPLSSSNC</sequence>
<name>A0ABS8S0V2_DATST</name>
<protein>
    <submittedName>
        <fullName evidence="1">Uncharacterized protein</fullName>
    </submittedName>
</protein>
<gene>
    <name evidence="1" type="ORF">HAX54_017734</name>
</gene>
<reference evidence="1 2" key="1">
    <citation type="journal article" date="2021" name="BMC Genomics">
        <title>Datura genome reveals duplications of psychoactive alkaloid biosynthetic genes and high mutation rate following tissue culture.</title>
        <authorList>
            <person name="Rajewski A."/>
            <person name="Carter-House D."/>
            <person name="Stajich J."/>
            <person name="Litt A."/>
        </authorList>
    </citation>
    <scope>NUCLEOTIDE SEQUENCE [LARGE SCALE GENOMIC DNA]</scope>
    <source>
        <strain evidence="1">AR-01</strain>
    </source>
</reference>
<accession>A0ABS8S0V2</accession>
<dbReference type="EMBL" id="JACEIK010000218">
    <property type="protein sequence ID" value="MCD7452674.1"/>
    <property type="molecule type" value="Genomic_DNA"/>
</dbReference>
<evidence type="ECO:0000313" key="2">
    <source>
        <dbReference type="Proteomes" id="UP000823775"/>
    </source>
</evidence>
<keyword evidence="2" id="KW-1185">Reference proteome</keyword>
<organism evidence="1 2">
    <name type="scientific">Datura stramonium</name>
    <name type="common">Jimsonweed</name>
    <name type="synonym">Common thornapple</name>
    <dbReference type="NCBI Taxonomy" id="4076"/>
    <lineage>
        <taxon>Eukaryota</taxon>
        <taxon>Viridiplantae</taxon>
        <taxon>Streptophyta</taxon>
        <taxon>Embryophyta</taxon>
        <taxon>Tracheophyta</taxon>
        <taxon>Spermatophyta</taxon>
        <taxon>Magnoliopsida</taxon>
        <taxon>eudicotyledons</taxon>
        <taxon>Gunneridae</taxon>
        <taxon>Pentapetalae</taxon>
        <taxon>asterids</taxon>
        <taxon>lamiids</taxon>
        <taxon>Solanales</taxon>
        <taxon>Solanaceae</taxon>
        <taxon>Solanoideae</taxon>
        <taxon>Datureae</taxon>
        <taxon>Datura</taxon>
    </lineage>
</organism>
<dbReference type="Proteomes" id="UP000823775">
    <property type="component" value="Unassembled WGS sequence"/>
</dbReference>